<evidence type="ECO:0000256" key="1">
    <source>
        <dbReference type="ARBA" id="ARBA00022679"/>
    </source>
</evidence>
<dbReference type="SUPFAM" id="SSF81301">
    <property type="entry name" value="Nucleotidyltransferase"/>
    <property type="match status" value="1"/>
</dbReference>
<feature type="domain" description="DNA polymerase beta thumb" evidence="3">
    <location>
        <begin position="87"/>
        <end position="148"/>
    </location>
</feature>
<dbReference type="Gene3D" id="3.30.210.10">
    <property type="entry name" value="DNA polymerase, thumb domain"/>
    <property type="match status" value="1"/>
</dbReference>
<accession>A0A0F9AUS7</accession>
<dbReference type="GO" id="GO:0003677">
    <property type="term" value="F:DNA binding"/>
    <property type="evidence" value="ECO:0007669"/>
    <property type="project" value="InterPro"/>
</dbReference>
<dbReference type="InterPro" id="IPR037160">
    <property type="entry name" value="DNA_Pol_thumb_sf"/>
</dbReference>
<organism evidence="4">
    <name type="scientific">marine sediment metagenome</name>
    <dbReference type="NCBI Taxonomy" id="412755"/>
    <lineage>
        <taxon>unclassified sequences</taxon>
        <taxon>metagenomes</taxon>
        <taxon>ecological metagenomes</taxon>
    </lineage>
</organism>
<dbReference type="GO" id="GO:0003887">
    <property type="term" value="F:DNA-directed DNA polymerase activity"/>
    <property type="evidence" value="ECO:0007669"/>
    <property type="project" value="InterPro"/>
</dbReference>
<comment type="caution">
    <text evidence="4">The sequence shown here is derived from an EMBL/GenBank/DDBJ whole genome shotgun (WGS) entry which is preliminary data.</text>
</comment>
<sequence>METIVERFHMASLVIEPAGSWRRGRSSVHDLDFVTTATPEEIEAVCGSGLDTTASGPKVIRFETAYAEDKEIQIDFTLTDQEHWGAALMYLTGSKEMNIFMRKRAKSREMKLTRNGLVVRTTDEMLASKTEREIFKKLDLEFVPPSARDNNAWEEYQRN</sequence>
<proteinExistence type="predicted"/>
<keyword evidence="1" id="KW-0808">Transferase</keyword>
<dbReference type="InterPro" id="IPR029398">
    <property type="entry name" value="PolB_thumb"/>
</dbReference>
<dbReference type="Gene3D" id="3.30.460.10">
    <property type="entry name" value="Beta Polymerase, domain 2"/>
    <property type="match status" value="1"/>
</dbReference>
<dbReference type="PANTHER" id="PTHR11276:SF28">
    <property type="entry name" value="DNA POLYMERASE LAMBDA"/>
    <property type="match status" value="1"/>
</dbReference>
<dbReference type="AlphaFoldDB" id="A0A0F9AUS7"/>
<keyword evidence="2" id="KW-0548">Nucleotidyltransferase</keyword>
<dbReference type="InterPro" id="IPR022312">
    <property type="entry name" value="DNA_pol_X"/>
</dbReference>
<dbReference type="InterPro" id="IPR043519">
    <property type="entry name" value="NT_sf"/>
</dbReference>
<dbReference type="Pfam" id="PF14791">
    <property type="entry name" value="DNA_pol_B_thumb"/>
    <property type="match status" value="1"/>
</dbReference>
<evidence type="ECO:0000256" key="2">
    <source>
        <dbReference type="ARBA" id="ARBA00022695"/>
    </source>
</evidence>
<name>A0A0F9AUS7_9ZZZZ</name>
<dbReference type="GO" id="GO:0006281">
    <property type="term" value="P:DNA repair"/>
    <property type="evidence" value="ECO:0007669"/>
    <property type="project" value="InterPro"/>
</dbReference>
<gene>
    <name evidence="4" type="ORF">LCGC14_2868670</name>
</gene>
<reference evidence="4" key="1">
    <citation type="journal article" date="2015" name="Nature">
        <title>Complex archaea that bridge the gap between prokaryotes and eukaryotes.</title>
        <authorList>
            <person name="Spang A."/>
            <person name="Saw J.H."/>
            <person name="Jorgensen S.L."/>
            <person name="Zaremba-Niedzwiedzka K."/>
            <person name="Martijn J."/>
            <person name="Lind A.E."/>
            <person name="van Eijk R."/>
            <person name="Schleper C."/>
            <person name="Guy L."/>
            <person name="Ettema T.J."/>
        </authorList>
    </citation>
    <scope>NUCLEOTIDE SEQUENCE</scope>
</reference>
<dbReference type="EMBL" id="LAZR01055632">
    <property type="protein sequence ID" value="KKK75941.1"/>
    <property type="molecule type" value="Genomic_DNA"/>
</dbReference>
<dbReference type="PANTHER" id="PTHR11276">
    <property type="entry name" value="DNA POLYMERASE TYPE-X FAMILY MEMBER"/>
    <property type="match status" value="1"/>
</dbReference>
<evidence type="ECO:0000313" key="4">
    <source>
        <dbReference type="EMBL" id="KKK75941.1"/>
    </source>
</evidence>
<evidence type="ECO:0000259" key="3">
    <source>
        <dbReference type="Pfam" id="PF14791"/>
    </source>
</evidence>
<protein>
    <recommendedName>
        <fullName evidence="3">DNA polymerase beta thumb domain-containing protein</fullName>
    </recommendedName>
</protein>